<comment type="caution">
    <text evidence="1">The sequence shown here is derived from an EMBL/GenBank/DDBJ whole genome shotgun (WGS) entry which is preliminary data.</text>
</comment>
<organism evidence="1 2">
    <name type="scientific">Blattamonas nauphoetae</name>
    <dbReference type="NCBI Taxonomy" id="2049346"/>
    <lineage>
        <taxon>Eukaryota</taxon>
        <taxon>Metamonada</taxon>
        <taxon>Preaxostyla</taxon>
        <taxon>Oxymonadida</taxon>
        <taxon>Blattamonas</taxon>
    </lineage>
</organism>
<evidence type="ECO:0000313" key="2">
    <source>
        <dbReference type="Proteomes" id="UP001281761"/>
    </source>
</evidence>
<protein>
    <submittedName>
        <fullName evidence="1">Uncharacterized protein</fullName>
    </submittedName>
</protein>
<dbReference type="Proteomes" id="UP001281761">
    <property type="component" value="Unassembled WGS sequence"/>
</dbReference>
<dbReference type="EMBL" id="JARBJD010000770">
    <property type="protein sequence ID" value="KAK2940020.1"/>
    <property type="molecule type" value="Genomic_DNA"/>
</dbReference>
<proteinExistence type="predicted"/>
<accession>A0ABQ9WKM8</accession>
<gene>
    <name evidence="1" type="ORF">BLNAU_25076</name>
</gene>
<name>A0ABQ9WKM8_9EUKA</name>
<reference evidence="1 2" key="1">
    <citation type="journal article" date="2022" name="bioRxiv">
        <title>Genomics of Preaxostyla Flagellates Illuminates Evolutionary Transitions and the Path Towards Mitochondrial Loss.</title>
        <authorList>
            <person name="Novak L.V.F."/>
            <person name="Treitli S.C."/>
            <person name="Pyrih J."/>
            <person name="Halakuc P."/>
            <person name="Pipaliya S.V."/>
            <person name="Vacek V."/>
            <person name="Brzon O."/>
            <person name="Soukal P."/>
            <person name="Eme L."/>
            <person name="Dacks J.B."/>
            <person name="Karnkowska A."/>
            <person name="Elias M."/>
            <person name="Hampl V."/>
        </authorList>
    </citation>
    <scope>NUCLEOTIDE SEQUENCE [LARGE SCALE GENOMIC DNA]</scope>
    <source>
        <strain evidence="1">NAU3</strain>
        <tissue evidence="1">Gut</tissue>
    </source>
</reference>
<evidence type="ECO:0000313" key="1">
    <source>
        <dbReference type="EMBL" id="KAK2940020.1"/>
    </source>
</evidence>
<sequence length="399" mass="43685">MDSPPRFSRLIELLLESTTATFIGSSTTIVHPSPSVNTEELSSKALFVFRNSTIAFRSVCFDCSQESTRIVGELGQRIAISFSDCTHVSADLQMTQPLNVTSSLNRQSRFPSSVTQTILNSRISHSTNHLSGTACNNINQGGSLLCTNSSFSQCNQLAIQPSDEFPSMQLQHYSMSHPFEMPADVTGTNQATCSFQACTFLDISSENDGSAVSISTPIHLCVTNTHFRSCRTTGSSSVGGAISMASEDKVGLNSHAKSRPSDSAPQKCRCVWRSSFARNLSNSFTFDNSTFSTCKAINEAGTGTGGAFFVDTSPDVFMNYLIFTENGPAKGQDIYFEESGEIWFIFGPNFRINNSHFRKYGCCMQFGCGGGWSRLVRATSLQTVMTRLELDRQTLFKHH</sequence>
<keyword evidence="2" id="KW-1185">Reference proteome</keyword>